<comment type="caution">
    <text evidence="1">The sequence shown here is derived from an EMBL/GenBank/DDBJ whole genome shotgun (WGS) entry which is preliminary data.</text>
</comment>
<accession>A0A9N8VGC6</accession>
<reference evidence="1" key="1">
    <citation type="submission" date="2021-06" db="EMBL/GenBank/DDBJ databases">
        <authorList>
            <person name="Kallberg Y."/>
            <person name="Tangrot J."/>
            <person name="Rosling A."/>
        </authorList>
    </citation>
    <scope>NUCLEOTIDE SEQUENCE</scope>
    <source>
        <strain evidence="1">MA453B</strain>
    </source>
</reference>
<name>A0A9N8VGC6_9GLOM</name>
<keyword evidence="2" id="KW-1185">Reference proteome</keyword>
<dbReference type="AlphaFoldDB" id="A0A9N8VGC6"/>
<evidence type="ECO:0000313" key="1">
    <source>
        <dbReference type="EMBL" id="CAG8450048.1"/>
    </source>
</evidence>
<organism evidence="1 2">
    <name type="scientific">Dentiscutata erythropus</name>
    <dbReference type="NCBI Taxonomy" id="1348616"/>
    <lineage>
        <taxon>Eukaryota</taxon>
        <taxon>Fungi</taxon>
        <taxon>Fungi incertae sedis</taxon>
        <taxon>Mucoromycota</taxon>
        <taxon>Glomeromycotina</taxon>
        <taxon>Glomeromycetes</taxon>
        <taxon>Diversisporales</taxon>
        <taxon>Gigasporaceae</taxon>
        <taxon>Dentiscutata</taxon>
    </lineage>
</organism>
<evidence type="ECO:0000313" key="2">
    <source>
        <dbReference type="Proteomes" id="UP000789405"/>
    </source>
</evidence>
<dbReference type="Proteomes" id="UP000789405">
    <property type="component" value="Unassembled WGS sequence"/>
</dbReference>
<proteinExistence type="predicted"/>
<dbReference type="EMBL" id="CAJVPY010000103">
    <property type="protein sequence ID" value="CAG8450048.1"/>
    <property type="molecule type" value="Genomic_DNA"/>
</dbReference>
<gene>
    <name evidence="1" type="ORF">DERYTH_LOCUS461</name>
</gene>
<sequence length="157" mass="18637">MTLHSKRGTLLRLQELGHHELGNNNLKLYLSDAKIVDYSFAVQSQDGSGHMTPRINNDIQVDQPILVATNLIEMSYTYSYPKDITNMLKYHEFQMLILIKSNKLRSKKKDWTHIRQQRKGIVTQKKKRGKIQPWQPRYSYSIKTQRHYHRHITSRPH</sequence>
<protein>
    <submittedName>
        <fullName evidence="1">21703_t:CDS:1</fullName>
    </submittedName>
</protein>